<dbReference type="UniPathway" id="UPA00143"/>
<dbReference type="PANTHER" id="PTHR46573">
    <property type="entry name" value="WD REPEAT, SAM AND U-BOX DOMAIN-CONTAINING PROTEIN 1"/>
    <property type="match status" value="1"/>
</dbReference>
<dbReference type="SMART" id="SM00504">
    <property type="entry name" value="Ubox"/>
    <property type="match status" value="1"/>
</dbReference>
<dbReference type="Gramene" id="PNW78795">
    <property type="protein sequence ID" value="PNW78795"/>
    <property type="gene ID" value="CHLRE_09g390356v5"/>
</dbReference>
<dbReference type="SUPFAM" id="SSF57850">
    <property type="entry name" value="RING/U-box"/>
    <property type="match status" value="1"/>
</dbReference>
<feature type="region of interest" description="Disordered" evidence="1">
    <location>
        <begin position="729"/>
        <end position="750"/>
    </location>
</feature>
<dbReference type="CDD" id="cd16655">
    <property type="entry name" value="RING-Ubox_WDSUB1-like"/>
    <property type="match status" value="1"/>
</dbReference>
<dbReference type="KEGG" id="cre:CHLRE_09g390356v5"/>
<dbReference type="EMBL" id="CM008970">
    <property type="protein sequence ID" value="PNW78795.1"/>
    <property type="molecule type" value="Genomic_DNA"/>
</dbReference>
<dbReference type="PANTHER" id="PTHR46573:SF1">
    <property type="entry name" value="WD REPEAT, SAM AND U-BOX DOMAIN-CONTAINING PROTEIN 1"/>
    <property type="match status" value="1"/>
</dbReference>
<dbReference type="RefSeq" id="XP_042921136.1">
    <property type="nucleotide sequence ID" value="XM_043065544.1"/>
</dbReference>
<organism evidence="3 4">
    <name type="scientific">Chlamydomonas reinhardtii</name>
    <name type="common">Chlamydomonas smithii</name>
    <dbReference type="NCBI Taxonomy" id="3055"/>
    <lineage>
        <taxon>Eukaryota</taxon>
        <taxon>Viridiplantae</taxon>
        <taxon>Chlorophyta</taxon>
        <taxon>core chlorophytes</taxon>
        <taxon>Chlorophyceae</taxon>
        <taxon>CS clade</taxon>
        <taxon>Chlamydomonadales</taxon>
        <taxon>Chlamydomonadaceae</taxon>
        <taxon>Chlamydomonas</taxon>
    </lineage>
</organism>
<name>A0A2K3DE36_CHLRE</name>
<feature type="region of interest" description="Disordered" evidence="1">
    <location>
        <begin position="1076"/>
        <end position="1127"/>
    </location>
</feature>
<evidence type="ECO:0000259" key="2">
    <source>
        <dbReference type="SMART" id="SM00504"/>
    </source>
</evidence>
<dbReference type="Gene3D" id="3.30.40.10">
    <property type="entry name" value="Zinc/RING finger domain, C3HC4 (zinc finger)"/>
    <property type="match status" value="1"/>
</dbReference>
<gene>
    <name evidence="3" type="ORF">CHLRE_09g390356v5</name>
</gene>
<dbReference type="GeneID" id="5720634"/>
<feature type="compositionally biased region" description="Low complexity" evidence="1">
    <location>
        <begin position="424"/>
        <end position="443"/>
    </location>
</feature>
<reference evidence="3 4" key="1">
    <citation type="journal article" date="2007" name="Science">
        <title>The Chlamydomonas genome reveals the evolution of key animal and plant functions.</title>
        <authorList>
            <person name="Merchant S.S."/>
            <person name="Prochnik S.E."/>
            <person name="Vallon O."/>
            <person name="Harris E.H."/>
            <person name="Karpowicz S.J."/>
            <person name="Witman G.B."/>
            <person name="Terry A."/>
            <person name="Salamov A."/>
            <person name="Fritz-Laylin L.K."/>
            <person name="Marechal-Drouard L."/>
            <person name="Marshall W.F."/>
            <person name="Qu L.H."/>
            <person name="Nelson D.R."/>
            <person name="Sanderfoot A.A."/>
            <person name="Spalding M.H."/>
            <person name="Kapitonov V.V."/>
            <person name="Ren Q."/>
            <person name="Ferris P."/>
            <person name="Lindquist E."/>
            <person name="Shapiro H."/>
            <person name="Lucas S.M."/>
            <person name="Grimwood J."/>
            <person name="Schmutz J."/>
            <person name="Cardol P."/>
            <person name="Cerutti H."/>
            <person name="Chanfreau G."/>
            <person name="Chen C.L."/>
            <person name="Cognat V."/>
            <person name="Croft M.T."/>
            <person name="Dent R."/>
            <person name="Dutcher S."/>
            <person name="Fernandez E."/>
            <person name="Fukuzawa H."/>
            <person name="Gonzalez-Ballester D."/>
            <person name="Gonzalez-Halphen D."/>
            <person name="Hallmann A."/>
            <person name="Hanikenne M."/>
            <person name="Hippler M."/>
            <person name="Inwood W."/>
            <person name="Jabbari K."/>
            <person name="Kalanon M."/>
            <person name="Kuras R."/>
            <person name="Lefebvre P.A."/>
            <person name="Lemaire S.D."/>
            <person name="Lobanov A.V."/>
            <person name="Lohr M."/>
            <person name="Manuell A."/>
            <person name="Meier I."/>
            <person name="Mets L."/>
            <person name="Mittag M."/>
            <person name="Mittelmeier T."/>
            <person name="Moroney J.V."/>
            <person name="Moseley J."/>
            <person name="Napoli C."/>
            <person name="Nedelcu A.M."/>
            <person name="Niyogi K."/>
            <person name="Novoselov S.V."/>
            <person name="Paulsen I.T."/>
            <person name="Pazour G."/>
            <person name="Purton S."/>
            <person name="Ral J.P."/>
            <person name="Riano-Pachon D.M."/>
            <person name="Riekhof W."/>
            <person name="Rymarquis L."/>
            <person name="Schroda M."/>
            <person name="Stern D."/>
            <person name="Umen J."/>
            <person name="Willows R."/>
            <person name="Wilson N."/>
            <person name="Zimmer S.L."/>
            <person name="Allmer J."/>
            <person name="Balk J."/>
            <person name="Bisova K."/>
            <person name="Chen C.J."/>
            <person name="Elias M."/>
            <person name="Gendler K."/>
            <person name="Hauser C."/>
            <person name="Lamb M.R."/>
            <person name="Ledford H."/>
            <person name="Long J.C."/>
            <person name="Minagawa J."/>
            <person name="Page M.D."/>
            <person name="Pan J."/>
            <person name="Pootakham W."/>
            <person name="Roje S."/>
            <person name="Rose A."/>
            <person name="Stahlberg E."/>
            <person name="Terauchi A.M."/>
            <person name="Yang P."/>
            <person name="Ball S."/>
            <person name="Bowler C."/>
            <person name="Dieckmann C.L."/>
            <person name="Gladyshev V.N."/>
            <person name="Green P."/>
            <person name="Jorgensen R."/>
            <person name="Mayfield S."/>
            <person name="Mueller-Roeber B."/>
            <person name="Rajamani S."/>
            <person name="Sayre R.T."/>
            <person name="Brokstein P."/>
            <person name="Dubchak I."/>
            <person name="Goodstein D."/>
            <person name="Hornick L."/>
            <person name="Huang Y.W."/>
            <person name="Jhaveri J."/>
            <person name="Luo Y."/>
            <person name="Martinez D."/>
            <person name="Ngau W.C."/>
            <person name="Otillar B."/>
            <person name="Poliakov A."/>
            <person name="Porter A."/>
            <person name="Szajkowski L."/>
            <person name="Werner G."/>
            <person name="Zhou K."/>
            <person name="Grigoriev I.V."/>
            <person name="Rokhsar D.S."/>
            <person name="Grossman A.R."/>
        </authorList>
    </citation>
    <scope>NUCLEOTIDE SEQUENCE [LARGE SCALE GENOMIC DNA]</scope>
    <source>
        <strain evidence="4">CC-503</strain>
    </source>
</reference>
<dbReference type="ExpressionAtlas" id="A0A2K3DE36">
    <property type="expression patterns" value="baseline"/>
</dbReference>
<dbReference type="AlphaFoldDB" id="A0A2K3DE36"/>
<dbReference type="GO" id="GO:0004842">
    <property type="term" value="F:ubiquitin-protein transferase activity"/>
    <property type="evidence" value="ECO:0007669"/>
    <property type="project" value="InterPro"/>
</dbReference>
<dbReference type="InterPro" id="IPR013083">
    <property type="entry name" value="Znf_RING/FYVE/PHD"/>
</dbReference>
<dbReference type="InterPro" id="IPR003613">
    <property type="entry name" value="Ubox_domain"/>
</dbReference>
<protein>
    <recommendedName>
        <fullName evidence="2">U-box domain-containing protein</fullName>
    </recommendedName>
</protein>
<evidence type="ECO:0000313" key="3">
    <source>
        <dbReference type="EMBL" id="PNW78795.1"/>
    </source>
</evidence>
<dbReference type="OrthoDB" id="10064100at2759"/>
<evidence type="ECO:0000256" key="1">
    <source>
        <dbReference type="SAM" id="MobiDB-lite"/>
    </source>
</evidence>
<dbReference type="InParanoid" id="A0A2K3DE36"/>
<keyword evidence="4" id="KW-1185">Reference proteome</keyword>
<feature type="region of interest" description="Disordered" evidence="1">
    <location>
        <begin position="235"/>
        <end position="283"/>
    </location>
</feature>
<dbReference type="Pfam" id="PF04564">
    <property type="entry name" value="U-box"/>
    <property type="match status" value="1"/>
</dbReference>
<evidence type="ECO:0000313" key="4">
    <source>
        <dbReference type="Proteomes" id="UP000006906"/>
    </source>
</evidence>
<dbReference type="GO" id="GO:0016567">
    <property type="term" value="P:protein ubiquitination"/>
    <property type="evidence" value="ECO:0007669"/>
    <property type="project" value="UniProtKB-UniPathway"/>
</dbReference>
<dbReference type="InterPro" id="IPR052085">
    <property type="entry name" value="WD-SAM-U-box"/>
</dbReference>
<feature type="compositionally biased region" description="Basic and acidic residues" evidence="1">
    <location>
        <begin position="1078"/>
        <end position="1108"/>
    </location>
</feature>
<dbReference type="Proteomes" id="UP000006906">
    <property type="component" value="Chromosome 9"/>
</dbReference>
<accession>A0A2K3DE36</accession>
<proteinExistence type="predicted"/>
<feature type="domain" description="U-box" evidence="2">
    <location>
        <begin position="1157"/>
        <end position="1224"/>
    </location>
</feature>
<feature type="region of interest" description="Disordered" evidence="1">
    <location>
        <begin position="418"/>
        <end position="470"/>
    </location>
</feature>
<sequence length="1252" mass="130316">MPVLQPCSKALKLGVGLFVLSLFVWQLLESRHEQAVTKLNKTSLEALLQHLKSEELVRRQLSPGGPHADRAGGRHQQPHHAAFHFVSSGLVRHMAAAQARMHVERAMKLAAAEKRLRLALEVSETITSSGRAVGLGSAERGGMEAAVAAAGAAAEALAALKAAHAAAEPPVTFGVQLSCGSANHCGLWQAHGPQAATAPATSASASMLATRAPLPADAEPGRGPQSCTISTQEAGCPAGGAAGSGDAAEGHASEGDPAAMAAVAGRTPDGGADVSGGGTEGLTEPPQCPVAAAVVAAAHHDDSPEAGAMAAAACGDTAAATSAGIAQAEQGEAAAEPAAPLPATLYRRVVGGAAWLTSRLPPLLPLTAGGRFDLWYSGQVQLLALMPRYYLLLSPALAASGVPLPLLDWARRHRLPHFTPLPPTAHQQPHQQQEPGPGLAPAAGGPGLGMSYSGSSNRAGSATHGDSEEVRQRELLLPQLPAGAGDALAECRLEESSSLWVLSASAANGGASVARVLQPHSPVCSGAQGGSCCAGSGGAASGAALTPLVLPLPRLPRRARRVVCNVTVPEGTAATLSGLPVQGPSACRWNATQRQGHVFSFVVFEELDTFSRSLMSADGAVAAATGSSSGSGSGSAGWLRSTAYGSGHGAGGRGVSSRRAAYAAAAGMFGRSAGTMSGWMRGGFHVGGGVLAGAWLPATAAAPAATADAGAHDLGGPNGRADAERYWQQERDQARSADREHQQPPQPPPAVAGFVARGLAALRAVLSGLDGSTLYYCSSYLCDTTLYKPRKIASDGSDGRGEGIGRASVFWAVQGGLLALLLPLLRMVDSLLGLDWRALGSMAVAGWRLAAALGGPLLLPHLAVLRLLLPHTELWQVDVVMITAAGLICSYAECLLATRLLLRWRADVEDAAGVQLDTPTANIIWRRVCQEASGPRLFCWRRMLAWRGPLDGALVCAAVYQYSCSRAGAGLDPVLRLLLPLLCRWEQAKSLMAQAMYSRLSAVEVATRASKQFIQVASTARLLHDSVEPLTLTQMAAVLEPDNRELWRLLAADDGREAALPLTAAQHVLMAMQRYRNGGRDRPQGQRQRELQLRERERERERLRRRQEAAAGSEEGGSGATQPAAYVKWPPPIKVPDGQGMAAGTGSGGGDVIAPRAFLCPITHDVMTQPCLLISPQLLSAPTYERSAIQTWLTLRQTDPRTNTTLITWILLPNDELFRCIDDWARGLEVVAVEATEAVAAPIDAAAEQCAQ</sequence>
<feature type="compositionally biased region" description="Basic and acidic residues" evidence="1">
    <location>
        <begin position="729"/>
        <end position="742"/>
    </location>
</feature>